<evidence type="ECO:0000256" key="5">
    <source>
        <dbReference type="ARBA" id="ARBA00022695"/>
    </source>
</evidence>
<feature type="compositionally biased region" description="Low complexity" evidence="10">
    <location>
        <begin position="105"/>
        <end position="117"/>
    </location>
</feature>
<dbReference type="AlphaFoldDB" id="A0ABD3RZV0"/>
<name>A0ABD3RZV0_9STRA</name>
<dbReference type="InterPro" id="IPR002755">
    <property type="entry name" value="DNA_primase_S"/>
</dbReference>
<dbReference type="GO" id="GO:0046872">
    <property type="term" value="F:metal ion binding"/>
    <property type="evidence" value="ECO:0007669"/>
    <property type="project" value="UniProtKB-KW"/>
</dbReference>
<dbReference type="Gene3D" id="3.90.920.10">
    <property type="entry name" value="DNA primase, PRIM domain"/>
    <property type="match status" value="1"/>
</dbReference>
<dbReference type="Pfam" id="PF01896">
    <property type="entry name" value="DNA_primase_S"/>
    <property type="match status" value="1"/>
</dbReference>
<dbReference type="InterPro" id="IPR014052">
    <property type="entry name" value="DNA_primase_ssu_euk/arc"/>
</dbReference>
<dbReference type="GO" id="GO:0016779">
    <property type="term" value="F:nucleotidyltransferase activity"/>
    <property type="evidence" value="ECO:0007669"/>
    <property type="project" value="UniProtKB-KW"/>
</dbReference>
<evidence type="ECO:0000256" key="7">
    <source>
        <dbReference type="ARBA" id="ARBA00022723"/>
    </source>
</evidence>
<dbReference type="SUPFAM" id="SSF56747">
    <property type="entry name" value="Prim-pol domain"/>
    <property type="match status" value="1"/>
</dbReference>
<dbReference type="GO" id="GO:0006269">
    <property type="term" value="P:DNA replication, synthesis of primer"/>
    <property type="evidence" value="ECO:0007669"/>
    <property type="project" value="UniProtKB-KW"/>
</dbReference>
<keyword evidence="5" id="KW-0548">Nucleotidyltransferase</keyword>
<evidence type="ECO:0000256" key="4">
    <source>
        <dbReference type="ARBA" id="ARBA00022679"/>
    </source>
</evidence>
<feature type="region of interest" description="Disordered" evidence="10">
    <location>
        <begin position="101"/>
        <end position="121"/>
    </location>
</feature>
<evidence type="ECO:0000256" key="6">
    <source>
        <dbReference type="ARBA" id="ARBA00022705"/>
    </source>
</evidence>
<dbReference type="Proteomes" id="UP001530377">
    <property type="component" value="Unassembled WGS sequence"/>
</dbReference>
<sequence>MGAPDDEYDNDEECEFAEEVSSTPSAVVKSCNNDAYCARRDAPMSSSKSSSVDPSSSSSVVFSPELLGVYYSRLFPYDLLYSWLSYDPSSIVVNNGKVVTPSKASSSSSSSSSPSSSLTFPRREFSMTIEPSPGQEVYIRYQSFTSRDELCSAVTRRRPTKIDIGAVFNHPPKDNKSLPSGRLQTVERELVFDIDLTDYDAVRNCGCGGADICKKCWTYMGMAMEVIDAGLRLDFGFVHVAWFYSGRRGVHCWVCDDGARKLSNEARSAVASYFEVGYTSRPASASISRYLGMHCVPLFPSFRAHHVNLGSDKNKGMHLSSPLHPALSRAHEILEPHFVDRVLPEDGHGLLATRASWTKLLLTLPKAAHPVASKLEERWRSTKDRSTPREKWIELKSELASFVGGGPARGGGGPAKAPKNMSSIDRTRIEMWPVETVFQQTYPRLDINVSKMQNHLLKSPFCVHPKTGRVCVPIDSNDFATFDPFAVPTLARLIRELDEYEAKSGDGDAGVVHDWQKTSLRGPFECFQKKFLVPLLNDERRALKEERERRAAVIGDF</sequence>
<dbReference type="EMBL" id="JALLPB020000093">
    <property type="protein sequence ID" value="KAL3817742.1"/>
    <property type="molecule type" value="Genomic_DNA"/>
</dbReference>
<keyword evidence="2 9" id="KW-0240">DNA-directed RNA polymerase</keyword>
<keyword evidence="8" id="KW-0804">Transcription</keyword>
<keyword evidence="4 9" id="KW-0808">Transferase</keyword>
<evidence type="ECO:0000313" key="12">
    <source>
        <dbReference type="Proteomes" id="UP001530377"/>
    </source>
</evidence>
<evidence type="ECO:0000256" key="2">
    <source>
        <dbReference type="ARBA" id="ARBA00022478"/>
    </source>
</evidence>
<accession>A0ABD3RZV0</accession>
<evidence type="ECO:0000256" key="10">
    <source>
        <dbReference type="SAM" id="MobiDB-lite"/>
    </source>
</evidence>
<organism evidence="11 12">
    <name type="scientific">Cyclostephanos tholiformis</name>
    <dbReference type="NCBI Taxonomy" id="382380"/>
    <lineage>
        <taxon>Eukaryota</taxon>
        <taxon>Sar</taxon>
        <taxon>Stramenopiles</taxon>
        <taxon>Ochrophyta</taxon>
        <taxon>Bacillariophyta</taxon>
        <taxon>Coscinodiscophyceae</taxon>
        <taxon>Thalassiosirophycidae</taxon>
        <taxon>Stephanodiscales</taxon>
        <taxon>Stephanodiscaceae</taxon>
        <taxon>Cyclostephanos</taxon>
    </lineage>
</organism>
<comment type="caution">
    <text evidence="11">The sequence shown here is derived from an EMBL/GenBank/DDBJ whole genome shotgun (WGS) entry which is preliminary data.</text>
</comment>
<gene>
    <name evidence="11" type="ORF">ACHAXA_010962</name>
</gene>
<comment type="similarity">
    <text evidence="1 9">Belongs to the eukaryotic-type primase small subunit family.</text>
</comment>
<dbReference type="EC" id="2.7.7.-" evidence="9"/>
<evidence type="ECO:0000256" key="9">
    <source>
        <dbReference type="RuleBase" id="RU003514"/>
    </source>
</evidence>
<protein>
    <recommendedName>
        <fullName evidence="9">DNA primase</fullName>
        <ecNumber evidence="9">2.7.7.-</ecNumber>
    </recommendedName>
</protein>
<keyword evidence="12" id="KW-1185">Reference proteome</keyword>
<evidence type="ECO:0000313" key="11">
    <source>
        <dbReference type="EMBL" id="KAL3817742.1"/>
    </source>
</evidence>
<evidence type="ECO:0000256" key="1">
    <source>
        <dbReference type="ARBA" id="ARBA00009762"/>
    </source>
</evidence>
<keyword evidence="6 9" id="KW-0235">DNA replication</keyword>
<evidence type="ECO:0000256" key="3">
    <source>
        <dbReference type="ARBA" id="ARBA00022515"/>
    </source>
</evidence>
<dbReference type="GO" id="GO:0005658">
    <property type="term" value="C:alpha DNA polymerase:primase complex"/>
    <property type="evidence" value="ECO:0007669"/>
    <property type="project" value="UniProtKB-ARBA"/>
</dbReference>
<dbReference type="CDD" id="cd04860">
    <property type="entry name" value="AE_Prim_S"/>
    <property type="match status" value="1"/>
</dbReference>
<dbReference type="PANTHER" id="PTHR10536">
    <property type="entry name" value="DNA PRIMASE SMALL SUBUNIT"/>
    <property type="match status" value="1"/>
</dbReference>
<evidence type="ECO:0000256" key="8">
    <source>
        <dbReference type="ARBA" id="ARBA00023163"/>
    </source>
</evidence>
<keyword evidence="3 9" id="KW-0639">Primosome</keyword>
<keyword evidence="7" id="KW-0479">Metal-binding</keyword>
<reference evidence="11 12" key="1">
    <citation type="submission" date="2024-10" db="EMBL/GenBank/DDBJ databases">
        <title>Updated reference genomes for cyclostephanoid diatoms.</title>
        <authorList>
            <person name="Roberts W.R."/>
            <person name="Alverson A.J."/>
        </authorList>
    </citation>
    <scope>NUCLEOTIDE SEQUENCE [LARGE SCALE GENOMIC DNA]</scope>
    <source>
        <strain evidence="11 12">AJA228-03</strain>
    </source>
</reference>
<proteinExistence type="inferred from homology"/>